<sequence>MSSRWQRLLAEAGRFLAVGGLATLVALFLFNVLVHGLFPGVPALLGDQPIPAYVLANSVGMVVSYHGSRTYAFRDRPSTHADGGLTAFVLINVVTMLLPIACLTISRDVLGLDDPVSDNIAANVIGLVLGLAARFYLFRTFVFRRPINLNDLYLPDALPDGHEPPVDGEGRVLPGGPVSEPTPTDSSRGVPAPPSAP</sequence>
<keyword evidence="10" id="KW-1185">Reference proteome</keyword>
<dbReference type="InterPro" id="IPR007267">
    <property type="entry name" value="GtrA_DPMS_TM"/>
</dbReference>
<name>A0A1G6J7Z1_9ACTN</name>
<dbReference type="AlphaFoldDB" id="A0A1G6J7Z1"/>
<accession>A0A1G6J7Z1</accession>
<evidence type="ECO:0000256" key="7">
    <source>
        <dbReference type="SAM" id="Phobius"/>
    </source>
</evidence>
<evidence type="ECO:0000256" key="5">
    <source>
        <dbReference type="ARBA" id="ARBA00023136"/>
    </source>
</evidence>
<dbReference type="STRING" id="1045774.SAMN05421872_101391"/>
<dbReference type="Pfam" id="PF04138">
    <property type="entry name" value="GtrA_DPMS_TM"/>
    <property type="match status" value="1"/>
</dbReference>
<dbReference type="RefSeq" id="WP_244509207.1">
    <property type="nucleotide sequence ID" value="NZ_FMZM01000001.1"/>
</dbReference>
<keyword evidence="3 7" id="KW-0812">Transmembrane</keyword>
<keyword evidence="5 7" id="KW-0472">Membrane</keyword>
<dbReference type="PANTHER" id="PTHR38459">
    <property type="entry name" value="PROPHAGE BACTOPRENOL-LINKED GLUCOSE TRANSLOCASE HOMOLOG"/>
    <property type="match status" value="1"/>
</dbReference>
<dbReference type="InterPro" id="IPR051401">
    <property type="entry name" value="GtrA_CellWall_Glycosyl"/>
</dbReference>
<protein>
    <submittedName>
        <fullName evidence="9">Putative flippase GtrA (Transmembrane translocase of bactoprenol-linked glucose)</fullName>
    </submittedName>
</protein>
<feature type="domain" description="GtrA/DPMS transmembrane" evidence="8">
    <location>
        <begin position="14"/>
        <end position="143"/>
    </location>
</feature>
<comment type="similarity">
    <text evidence="2">Belongs to the GtrA family.</text>
</comment>
<evidence type="ECO:0000256" key="4">
    <source>
        <dbReference type="ARBA" id="ARBA00022989"/>
    </source>
</evidence>
<dbReference type="GO" id="GO:0000271">
    <property type="term" value="P:polysaccharide biosynthetic process"/>
    <property type="evidence" value="ECO:0007669"/>
    <property type="project" value="InterPro"/>
</dbReference>
<reference evidence="9 10" key="1">
    <citation type="submission" date="2016-10" db="EMBL/GenBank/DDBJ databases">
        <authorList>
            <person name="de Groot N.N."/>
        </authorList>
    </citation>
    <scope>NUCLEOTIDE SEQUENCE [LARGE SCALE GENOMIC DNA]</scope>
    <source>
        <strain evidence="9 10">CGMCC 4.6858</strain>
    </source>
</reference>
<feature type="transmembrane region" description="Helical" evidence="7">
    <location>
        <begin position="80"/>
        <end position="100"/>
    </location>
</feature>
<evidence type="ECO:0000259" key="8">
    <source>
        <dbReference type="Pfam" id="PF04138"/>
    </source>
</evidence>
<feature type="transmembrane region" description="Helical" evidence="7">
    <location>
        <begin position="120"/>
        <end position="137"/>
    </location>
</feature>
<evidence type="ECO:0000256" key="6">
    <source>
        <dbReference type="SAM" id="MobiDB-lite"/>
    </source>
</evidence>
<evidence type="ECO:0000256" key="2">
    <source>
        <dbReference type="ARBA" id="ARBA00009399"/>
    </source>
</evidence>
<evidence type="ECO:0000256" key="1">
    <source>
        <dbReference type="ARBA" id="ARBA00004141"/>
    </source>
</evidence>
<evidence type="ECO:0000313" key="10">
    <source>
        <dbReference type="Proteomes" id="UP000199034"/>
    </source>
</evidence>
<gene>
    <name evidence="9" type="ORF">SAMN05421872_101391</name>
</gene>
<feature type="transmembrane region" description="Helical" evidence="7">
    <location>
        <begin position="50"/>
        <end position="68"/>
    </location>
</feature>
<evidence type="ECO:0000313" key="9">
    <source>
        <dbReference type="EMBL" id="SDC14465.1"/>
    </source>
</evidence>
<keyword evidence="4 7" id="KW-1133">Transmembrane helix</keyword>
<dbReference type="PANTHER" id="PTHR38459:SF1">
    <property type="entry name" value="PROPHAGE BACTOPRENOL-LINKED GLUCOSE TRANSLOCASE HOMOLOG"/>
    <property type="match status" value="1"/>
</dbReference>
<proteinExistence type="inferred from homology"/>
<organism evidence="9 10">
    <name type="scientific">Nocardioides lianchengensis</name>
    <dbReference type="NCBI Taxonomy" id="1045774"/>
    <lineage>
        <taxon>Bacteria</taxon>
        <taxon>Bacillati</taxon>
        <taxon>Actinomycetota</taxon>
        <taxon>Actinomycetes</taxon>
        <taxon>Propionibacteriales</taxon>
        <taxon>Nocardioidaceae</taxon>
        <taxon>Nocardioides</taxon>
    </lineage>
</organism>
<evidence type="ECO:0000256" key="3">
    <source>
        <dbReference type="ARBA" id="ARBA00022692"/>
    </source>
</evidence>
<dbReference type="EMBL" id="FMZM01000001">
    <property type="protein sequence ID" value="SDC14465.1"/>
    <property type="molecule type" value="Genomic_DNA"/>
</dbReference>
<feature type="compositionally biased region" description="Basic and acidic residues" evidence="6">
    <location>
        <begin position="160"/>
        <end position="170"/>
    </location>
</feature>
<comment type="subcellular location">
    <subcellularLocation>
        <location evidence="1">Membrane</location>
        <topology evidence="1">Multi-pass membrane protein</topology>
    </subcellularLocation>
</comment>
<dbReference type="Proteomes" id="UP000199034">
    <property type="component" value="Unassembled WGS sequence"/>
</dbReference>
<feature type="region of interest" description="Disordered" evidence="6">
    <location>
        <begin position="160"/>
        <end position="197"/>
    </location>
</feature>
<dbReference type="GO" id="GO:0005886">
    <property type="term" value="C:plasma membrane"/>
    <property type="evidence" value="ECO:0007669"/>
    <property type="project" value="TreeGrafter"/>
</dbReference>
<feature type="transmembrane region" description="Helical" evidence="7">
    <location>
        <begin position="12"/>
        <end position="38"/>
    </location>
</feature>